<keyword evidence="10" id="KW-1185">Reference proteome</keyword>
<dbReference type="Proteomes" id="UP000316688">
    <property type="component" value="Unassembled WGS sequence"/>
</dbReference>
<comment type="similarity">
    <text evidence="2 8">Belongs to the methyltransferase superfamily. RsmD family.</text>
</comment>
<dbReference type="InterPro" id="IPR004398">
    <property type="entry name" value="RNA_MeTrfase_RsmD"/>
</dbReference>
<name>A0A557RMV8_9GAMM</name>
<dbReference type="PROSITE" id="PS00092">
    <property type="entry name" value="N6_MTASE"/>
    <property type="match status" value="1"/>
</dbReference>
<dbReference type="EC" id="2.1.1.171" evidence="3 8"/>
<gene>
    <name evidence="9" type="primary">rsmD</name>
    <name evidence="9" type="ORF">FPL11_02220</name>
</gene>
<comment type="function">
    <text evidence="1 8">Specifically methylates the guanine in position 966 of 16S rRNA in the assembled 30S particle.</text>
</comment>
<evidence type="ECO:0000313" key="10">
    <source>
        <dbReference type="Proteomes" id="UP000316688"/>
    </source>
</evidence>
<protein>
    <recommendedName>
        <fullName evidence="4 8">Ribosomal RNA small subunit methyltransferase D</fullName>
        <ecNumber evidence="3 8">2.1.1.171</ecNumber>
    </recommendedName>
</protein>
<dbReference type="PIRSF" id="PIRSF004553">
    <property type="entry name" value="CHP00095"/>
    <property type="match status" value="1"/>
</dbReference>
<dbReference type="AlphaFoldDB" id="A0A557RMV8"/>
<dbReference type="PANTHER" id="PTHR43542:SF1">
    <property type="entry name" value="METHYLTRANSFERASE"/>
    <property type="match status" value="1"/>
</dbReference>
<dbReference type="GO" id="GO:0052913">
    <property type="term" value="F:16S rRNA (guanine(966)-N(2))-methyltransferase activity"/>
    <property type="evidence" value="ECO:0007669"/>
    <property type="project" value="UniProtKB-EC"/>
</dbReference>
<evidence type="ECO:0000256" key="1">
    <source>
        <dbReference type="ARBA" id="ARBA00002649"/>
    </source>
</evidence>
<evidence type="ECO:0000256" key="6">
    <source>
        <dbReference type="ARBA" id="ARBA00022679"/>
    </source>
</evidence>
<organism evidence="9 10">
    <name type="scientific">Spiribacter aquaticus</name>
    <dbReference type="NCBI Taxonomy" id="1935996"/>
    <lineage>
        <taxon>Bacteria</taxon>
        <taxon>Pseudomonadati</taxon>
        <taxon>Pseudomonadota</taxon>
        <taxon>Gammaproteobacteria</taxon>
        <taxon>Chromatiales</taxon>
        <taxon>Ectothiorhodospiraceae</taxon>
        <taxon>Spiribacter</taxon>
    </lineage>
</organism>
<evidence type="ECO:0000256" key="4">
    <source>
        <dbReference type="ARBA" id="ARBA00013682"/>
    </source>
</evidence>
<sequence>MRIIGGDWGGRRFPVSTAAGLRPTADRNRETLFNWLQPTLRGARVLDLFAGTGALGLEALSRGASCATFVERSRPVAAALQALVERLEATSRARVLTMDARRFLRSDPVAFDLVFLDPPFASDWLDAVLTGLAEGGWLADTAQVYVETRAGHAPTLDPGAWACQRQKTAGDVWFGLLQRGE</sequence>
<comment type="catalytic activity">
    <reaction evidence="7 8">
        <text>guanosine(966) in 16S rRNA + S-adenosyl-L-methionine = N(2)-methylguanosine(966) in 16S rRNA + S-adenosyl-L-homocysteine + H(+)</text>
        <dbReference type="Rhea" id="RHEA:23548"/>
        <dbReference type="Rhea" id="RHEA-COMP:10211"/>
        <dbReference type="Rhea" id="RHEA-COMP:10212"/>
        <dbReference type="ChEBI" id="CHEBI:15378"/>
        <dbReference type="ChEBI" id="CHEBI:57856"/>
        <dbReference type="ChEBI" id="CHEBI:59789"/>
        <dbReference type="ChEBI" id="CHEBI:74269"/>
        <dbReference type="ChEBI" id="CHEBI:74481"/>
        <dbReference type="EC" id="2.1.1.171"/>
    </reaction>
</comment>
<dbReference type="InterPro" id="IPR002052">
    <property type="entry name" value="DNA_methylase_N6_adenine_CS"/>
</dbReference>
<keyword evidence="6 8" id="KW-0808">Transferase</keyword>
<dbReference type="NCBIfam" id="TIGR00095">
    <property type="entry name" value="16S rRNA (guanine(966)-N(2))-methyltransferase RsmD"/>
    <property type="match status" value="1"/>
</dbReference>
<evidence type="ECO:0000256" key="2">
    <source>
        <dbReference type="ARBA" id="ARBA00005269"/>
    </source>
</evidence>
<dbReference type="SUPFAM" id="SSF53335">
    <property type="entry name" value="S-adenosyl-L-methionine-dependent methyltransferases"/>
    <property type="match status" value="1"/>
</dbReference>
<accession>A0A557RMV8</accession>
<proteinExistence type="inferred from homology"/>
<dbReference type="EMBL" id="VMKP01000001">
    <property type="protein sequence ID" value="TVO66519.1"/>
    <property type="molecule type" value="Genomic_DNA"/>
</dbReference>
<dbReference type="PANTHER" id="PTHR43542">
    <property type="entry name" value="METHYLTRANSFERASE"/>
    <property type="match status" value="1"/>
</dbReference>
<reference evidence="9 10" key="1">
    <citation type="submission" date="2019-07" db="EMBL/GenBank/DDBJ databases">
        <title>Reclasification of Spiribacter aquaticus.</title>
        <authorList>
            <person name="Leon M.J."/>
            <person name="Sanchez-Porro C."/>
            <person name="Ventosa A."/>
        </authorList>
    </citation>
    <scope>NUCLEOTIDE SEQUENCE [LARGE SCALE GENOMIC DNA]</scope>
    <source>
        <strain evidence="9 10">SP30</strain>
    </source>
</reference>
<evidence type="ECO:0000256" key="7">
    <source>
        <dbReference type="ARBA" id="ARBA00048326"/>
    </source>
</evidence>
<dbReference type="RefSeq" id="WP_144347042.1">
    <property type="nucleotide sequence ID" value="NZ_VMKP01000001.1"/>
</dbReference>
<dbReference type="GO" id="GO:0003676">
    <property type="term" value="F:nucleic acid binding"/>
    <property type="evidence" value="ECO:0007669"/>
    <property type="project" value="InterPro"/>
</dbReference>
<keyword evidence="8" id="KW-0698">rRNA processing</keyword>
<evidence type="ECO:0000313" key="9">
    <source>
        <dbReference type="EMBL" id="TVO66519.1"/>
    </source>
</evidence>
<keyword evidence="8" id="KW-0949">S-adenosyl-L-methionine</keyword>
<evidence type="ECO:0000256" key="3">
    <source>
        <dbReference type="ARBA" id="ARBA00012141"/>
    </source>
</evidence>
<dbReference type="CDD" id="cd02440">
    <property type="entry name" value="AdoMet_MTases"/>
    <property type="match status" value="1"/>
</dbReference>
<dbReference type="Gene3D" id="3.40.50.150">
    <property type="entry name" value="Vaccinia Virus protein VP39"/>
    <property type="match status" value="1"/>
</dbReference>
<evidence type="ECO:0000256" key="5">
    <source>
        <dbReference type="ARBA" id="ARBA00022603"/>
    </source>
</evidence>
<keyword evidence="5 8" id="KW-0489">Methyltransferase</keyword>
<evidence type="ECO:0000256" key="8">
    <source>
        <dbReference type="PIRNR" id="PIRNR004553"/>
    </source>
</evidence>
<comment type="caution">
    <text evidence="9">The sequence shown here is derived from an EMBL/GenBank/DDBJ whole genome shotgun (WGS) entry which is preliminary data.</text>
</comment>
<dbReference type="Pfam" id="PF03602">
    <property type="entry name" value="Cons_hypoth95"/>
    <property type="match status" value="1"/>
</dbReference>
<dbReference type="InterPro" id="IPR029063">
    <property type="entry name" value="SAM-dependent_MTases_sf"/>
</dbReference>